<dbReference type="InterPro" id="IPR024326">
    <property type="entry name" value="RRP7_C"/>
</dbReference>
<evidence type="ECO:0000259" key="3">
    <source>
        <dbReference type="Pfam" id="PF12923"/>
    </source>
</evidence>
<dbReference type="GO" id="GO:0034456">
    <property type="term" value="C:UTP-C complex"/>
    <property type="evidence" value="ECO:0007669"/>
    <property type="project" value="TreeGrafter"/>
</dbReference>
<evidence type="ECO:0000313" key="4">
    <source>
        <dbReference type="EMBL" id="CAG4946311.1"/>
    </source>
</evidence>
<feature type="domain" description="Ribosomal RNA-processing protein 7 C-terminal" evidence="3">
    <location>
        <begin position="149"/>
        <end position="264"/>
    </location>
</feature>
<gene>
    <name evidence="4" type="ORF">PAPOLLO_LOCUS3274</name>
</gene>
<accession>A0A8S3W8M6</accession>
<keyword evidence="5" id="KW-1185">Reference proteome</keyword>
<feature type="coiled-coil region" evidence="2">
    <location>
        <begin position="155"/>
        <end position="185"/>
    </location>
</feature>
<proteinExistence type="inferred from homology"/>
<dbReference type="GO" id="GO:0006364">
    <property type="term" value="P:rRNA processing"/>
    <property type="evidence" value="ECO:0007669"/>
    <property type="project" value="TreeGrafter"/>
</dbReference>
<evidence type="ECO:0000313" key="5">
    <source>
        <dbReference type="Proteomes" id="UP000691718"/>
    </source>
</evidence>
<evidence type="ECO:0000256" key="1">
    <source>
        <dbReference type="ARBA" id="ARBA00006110"/>
    </source>
</evidence>
<protein>
    <submittedName>
        <fullName evidence="4">(apollo) hypothetical protein</fullName>
    </submittedName>
</protein>
<name>A0A8S3W8M6_PARAO</name>
<dbReference type="OrthoDB" id="5390at2759"/>
<evidence type="ECO:0000256" key="2">
    <source>
        <dbReference type="SAM" id="Coils"/>
    </source>
</evidence>
<dbReference type="EMBL" id="CAJQZP010000212">
    <property type="protein sequence ID" value="CAG4946311.1"/>
    <property type="molecule type" value="Genomic_DNA"/>
</dbReference>
<sequence length="264" mass="30946">MTKASKKYHEFKAIELKLTEGSISPHTIYIKEHSVREHTPDKPSGRTLFIINVPPYADENGISNAFHEAGAVQSVQFCMKPNATVTEPVKKFLPEIVNPTFRIAYLVFRKVAYLDKALKLTKLKPMYSAIQDFKIGLDKWIEQHNNSIQLPKTLKESVEVFMKSYDEKMKKAEEKEKQLEEEDDEGWVTVTKRGKVQSFARTEKVESKIMAKEEKNKKKKELKNFYTFQIRESKMKHIVALRQKFEEDKRKIAQIKQSRRFKPF</sequence>
<dbReference type="Proteomes" id="UP000691718">
    <property type="component" value="Unassembled WGS sequence"/>
</dbReference>
<dbReference type="PANTHER" id="PTHR13191">
    <property type="entry name" value="RIBOSOMAL RNA PROCESSING PROTEIN 7-RELATED"/>
    <property type="match status" value="1"/>
</dbReference>
<keyword evidence="2" id="KW-0175">Coiled coil</keyword>
<dbReference type="InterPro" id="IPR040446">
    <property type="entry name" value="RRP7"/>
</dbReference>
<dbReference type="PANTHER" id="PTHR13191:SF0">
    <property type="entry name" value="RIBOSOMAL RNA-PROCESSING PROTEIN 7 HOMOLOG A-RELATED"/>
    <property type="match status" value="1"/>
</dbReference>
<comment type="caution">
    <text evidence="4">The sequence shown here is derived from an EMBL/GenBank/DDBJ whole genome shotgun (WGS) entry which is preliminary data.</text>
</comment>
<organism evidence="4 5">
    <name type="scientific">Parnassius apollo</name>
    <name type="common">Apollo butterfly</name>
    <name type="synonym">Papilio apollo</name>
    <dbReference type="NCBI Taxonomy" id="110799"/>
    <lineage>
        <taxon>Eukaryota</taxon>
        <taxon>Metazoa</taxon>
        <taxon>Ecdysozoa</taxon>
        <taxon>Arthropoda</taxon>
        <taxon>Hexapoda</taxon>
        <taxon>Insecta</taxon>
        <taxon>Pterygota</taxon>
        <taxon>Neoptera</taxon>
        <taxon>Endopterygota</taxon>
        <taxon>Lepidoptera</taxon>
        <taxon>Glossata</taxon>
        <taxon>Ditrysia</taxon>
        <taxon>Papilionoidea</taxon>
        <taxon>Papilionidae</taxon>
        <taxon>Parnassiinae</taxon>
        <taxon>Parnassini</taxon>
        <taxon>Parnassius</taxon>
        <taxon>Parnassius</taxon>
    </lineage>
</organism>
<reference evidence="4" key="1">
    <citation type="submission" date="2021-04" db="EMBL/GenBank/DDBJ databases">
        <authorList>
            <person name="Tunstrom K."/>
        </authorList>
    </citation>
    <scope>NUCLEOTIDE SEQUENCE</scope>
</reference>
<dbReference type="GO" id="GO:0032545">
    <property type="term" value="C:CURI complex"/>
    <property type="evidence" value="ECO:0007669"/>
    <property type="project" value="TreeGrafter"/>
</dbReference>
<dbReference type="GO" id="GO:0000028">
    <property type="term" value="P:ribosomal small subunit assembly"/>
    <property type="evidence" value="ECO:0007669"/>
    <property type="project" value="TreeGrafter"/>
</dbReference>
<dbReference type="Pfam" id="PF12923">
    <property type="entry name" value="RRP7"/>
    <property type="match status" value="1"/>
</dbReference>
<comment type="similarity">
    <text evidence="1">Belongs to the RRP7 family.</text>
</comment>
<dbReference type="AlphaFoldDB" id="A0A8S3W8M6"/>
<dbReference type="CDD" id="cd12951">
    <property type="entry name" value="RRP7_Rrp7A"/>
    <property type="match status" value="1"/>
</dbReference>